<feature type="region of interest" description="Disordered" evidence="5">
    <location>
        <begin position="56"/>
        <end position="76"/>
    </location>
</feature>
<dbReference type="PANTHER" id="PTHR37984:SF5">
    <property type="entry name" value="PROTEIN NYNRIN-LIKE"/>
    <property type="match status" value="1"/>
</dbReference>
<dbReference type="EMBL" id="BKCJ010025285">
    <property type="protein sequence ID" value="GEV49833.1"/>
    <property type="molecule type" value="Genomic_DNA"/>
</dbReference>
<dbReference type="InterPro" id="IPR043128">
    <property type="entry name" value="Rev_trsase/Diguanyl_cyclase"/>
</dbReference>
<dbReference type="InterPro" id="IPR001584">
    <property type="entry name" value="Integrase_cat-core"/>
</dbReference>
<proteinExistence type="predicted"/>
<dbReference type="GO" id="GO:0003964">
    <property type="term" value="F:RNA-directed DNA polymerase activity"/>
    <property type="evidence" value="ECO:0007669"/>
    <property type="project" value="UniProtKB-KW"/>
</dbReference>
<feature type="signal peptide" evidence="6">
    <location>
        <begin position="1"/>
        <end position="17"/>
    </location>
</feature>
<keyword evidence="6" id="KW-0732">Signal</keyword>
<dbReference type="GO" id="GO:0003676">
    <property type="term" value="F:nucleic acid binding"/>
    <property type="evidence" value="ECO:0007669"/>
    <property type="project" value="InterPro"/>
</dbReference>
<dbReference type="Gene3D" id="2.40.70.10">
    <property type="entry name" value="Acid Proteases"/>
    <property type="match status" value="1"/>
</dbReference>
<comment type="caution">
    <text evidence="8">The sequence shown here is derived from an EMBL/GenBank/DDBJ whole genome shotgun (WGS) entry which is preliminary data.</text>
</comment>
<feature type="compositionally biased region" description="Low complexity" evidence="5">
    <location>
        <begin position="120"/>
        <end position="150"/>
    </location>
</feature>
<name>A0A699GNK8_TANCI</name>
<evidence type="ECO:0000256" key="1">
    <source>
        <dbReference type="ARBA" id="ARBA00022679"/>
    </source>
</evidence>
<keyword evidence="4" id="KW-0378">Hydrolase</keyword>
<feature type="compositionally biased region" description="Polar residues" evidence="5">
    <location>
        <begin position="56"/>
        <end position="68"/>
    </location>
</feature>
<dbReference type="CDD" id="cd00303">
    <property type="entry name" value="retropepsin_like"/>
    <property type="match status" value="1"/>
</dbReference>
<keyword evidence="2" id="KW-0548">Nucleotidyltransferase</keyword>
<dbReference type="Gene3D" id="3.30.70.270">
    <property type="match status" value="1"/>
</dbReference>
<gene>
    <name evidence="8" type="ORF">Tci_121810</name>
</gene>
<dbReference type="Pfam" id="PF17921">
    <property type="entry name" value="Integrase_H2C2"/>
    <property type="match status" value="1"/>
</dbReference>
<evidence type="ECO:0000313" key="8">
    <source>
        <dbReference type="EMBL" id="GEV49833.1"/>
    </source>
</evidence>
<dbReference type="Pfam" id="PF08284">
    <property type="entry name" value="RVP_2"/>
    <property type="match status" value="1"/>
</dbReference>
<dbReference type="Gene3D" id="3.10.10.10">
    <property type="entry name" value="HIV Type 1 Reverse Transcriptase, subunit A, domain 1"/>
    <property type="match status" value="1"/>
</dbReference>
<dbReference type="SUPFAM" id="SSF56672">
    <property type="entry name" value="DNA/RNA polymerases"/>
    <property type="match status" value="1"/>
</dbReference>
<feature type="chain" id="PRO_5025569881" evidence="6">
    <location>
        <begin position="18"/>
        <end position="826"/>
    </location>
</feature>
<evidence type="ECO:0000256" key="6">
    <source>
        <dbReference type="SAM" id="SignalP"/>
    </source>
</evidence>
<dbReference type="InterPro" id="IPR021109">
    <property type="entry name" value="Peptidase_aspartic_dom_sf"/>
</dbReference>
<dbReference type="GO" id="GO:0004519">
    <property type="term" value="F:endonuclease activity"/>
    <property type="evidence" value="ECO:0007669"/>
    <property type="project" value="UniProtKB-KW"/>
</dbReference>
<keyword evidence="1" id="KW-0808">Transferase</keyword>
<evidence type="ECO:0000256" key="4">
    <source>
        <dbReference type="ARBA" id="ARBA00022759"/>
    </source>
</evidence>
<dbReference type="InterPro" id="IPR036397">
    <property type="entry name" value="RNaseH_sf"/>
</dbReference>
<dbReference type="Gene3D" id="1.10.340.70">
    <property type="match status" value="1"/>
</dbReference>
<dbReference type="InterPro" id="IPR050951">
    <property type="entry name" value="Retrovirus_Pol_polyprotein"/>
</dbReference>
<dbReference type="Gene3D" id="3.30.420.10">
    <property type="entry name" value="Ribonuclease H-like superfamily/Ribonuclease H"/>
    <property type="match status" value="1"/>
</dbReference>
<keyword evidence="8" id="KW-0695">RNA-directed DNA polymerase</keyword>
<sequence length="826" mass="94628">MATAWVILFGTIPTAIPATIPIVNPHVVHDIPLIPTETPTIPPVVSTLPHTSPFMFTNSSDSDTSNRPPLQDPYKDILLHRPYRTHPNRPYKVMTTRKRVGPLPSYRLALRYTSHHLDSTSDSSSDTTSDSSSDSYSDVSLDSSSDHSVSGASVLTHADLIPPRKRFRDSYLPKDSIKEDINTCVLMDVEANTISTKEETESSSVGTVKIGIDRVIELVVADDNTEPTREDYPDHVNADRSRKARQRERNLGRFIGLDTRIEGSLGGWSHTIVRIEMMMVTRMEEEIGTVMRGMETIGIDEAYKIPWKEMMKLMIDVYCPKKEIQKLENELWNLYVKGTDIDAIKMANGLMDQKTPFKRQNVARAFTFGNSEKRGYTGSLPYCNKCRLHHKRPCTMKYTNCKKVGHLARDCKTVVVVQTQRAHMVDQRVMTCFGYGGQGYYKNDFLKLKNQNHRNKAAKNDAHGRAYALGGGDSNTDSNVVTDVNYNVNLADRRIADSDSIIRGCTLNLLNHSFNIDLMPVELGSFDIIVGMDWLLKYHAMIFCDEKIVNIPYGNEIFKLTMKNHYPLPRTKNLFDQLQSIYPKVNLRFGYHQLTVREEDIPKMAFRTRYGHYEFQVTPFGLTNTSTSKEEHEDHLKLILELLKKAELYAKISKCDFWFLKYSIHLGSDKMYEDLKKLYWWPNMKAEIATYVKNITMDFVTKLPKTSTGQDTIWVIVVRLTKSAHFLPMKENDSMEKLTRHYLKKVVLRHGVPVLIISNRDGRFTSQLRQSLQKALGSQLDMSTTYHPQTDGQSERTIQILEYMLCACVIDFRKGWDRHLPLVEFS</sequence>
<dbReference type="InterPro" id="IPR012337">
    <property type="entry name" value="RNaseH-like_sf"/>
</dbReference>
<keyword evidence="3" id="KW-0540">Nuclease</keyword>
<dbReference type="SUPFAM" id="SSF53098">
    <property type="entry name" value="Ribonuclease H-like"/>
    <property type="match status" value="1"/>
</dbReference>
<dbReference type="InterPro" id="IPR041588">
    <property type="entry name" value="Integrase_H2C2"/>
</dbReference>
<reference evidence="8" key="1">
    <citation type="journal article" date="2019" name="Sci. Rep.">
        <title>Draft genome of Tanacetum cinerariifolium, the natural source of mosquito coil.</title>
        <authorList>
            <person name="Yamashiro T."/>
            <person name="Shiraishi A."/>
            <person name="Satake H."/>
            <person name="Nakayama K."/>
        </authorList>
    </citation>
    <scope>NUCLEOTIDE SEQUENCE</scope>
</reference>
<organism evidence="8">
    <name type="scientific">Tanacetum cinerariifolium</name>
    <name type="common">Dalmatian daisy</name>
    <name type="synonym">Chrysanthemum cinerariifolium</name>
    <dbReference type="NCBI Taxonomy" id="118510"/>
    <lineage>
        <taxon>Eukaryota</taxon>
        <taxon>Viridiplantae</taxon>
        <taxon>Streptophyta</taxon>
        <taxon>Embryophyta</taxon>
        <taxon>Tracheophyta</taxon>
        <taxon>Spermatophyta</taxon>
        <taxon>Magnoliopsida</taxon>
        <taxon>eudicotyledons</taxon>
        <taxon>Gunneridae</taxon>
        <taxon>Pentapetalae</taxon>
        <taxon>asterids</taxon>
        <taxon>campanulids</taxon>
        <taxon>Asterales</taxon>
        <taxon>Asteraceae</taxon>
        <taxon>Asteroideae</taxon>
        <taxon>Anthemideae</taxon>
        <taxon>Anthemidinae</taxon>
        <taxon>Tanacetum</taxon>
    </lineage>
</organism>
<keyword evidence="4" id="KW-0255">Endonuclease</keyword>
<evidence type="ECO:0000256" key="3">
    <source>
        <dbReference type="ARBA" id="ARBA00022722"/>
    </source>
</evidence>
<evidence type="ECO:0000256" key="2">
    <source>
        <dbReference type="ARBA" id="ARBA00022695"/>
    </source>
</evidence>
<feature type="domain" description="Integrase catalytic" evidence="7">
    <location>
        <begin position="686"/>
        <end position="805"/>
    </location>
</feature>
<dbReference type="GO" id="GO:0015074">
    <property type="term" value="P:DNA integration"/>
    <property type="evidence" value="ECO:0007669"/>
    <property type="project" value="InterPro"/>
</dbReference>
<feature type="region of interest" description="Disordered" evidence="5">
    <location>
        <begin position="116"/>
        <end position="151"/>
    </location>
</feature>
<dbReference type="InterPro" id="IPR043502">
    <property type="entry name" value="DNA/RNA_pol_sf"/>
</dbReference>
<dbReference type="PROSITE" id="PS50994">
    <property type="entry name" value="INTEGRASE"/>
    <property type="match status" value="1"/>
</dbReference>
<dbReference type="AlphaFoldDB" id="A0A699GNK8"/>
<evidence type="ECO:0000259" key="7">
    <source>
        <dbReference type="PROSITE" id="PS50994"/>
    </source>
</evidence>
<evidence type="ECO:0000256" key="5">
    <source>
        <dbReference type="SAM" id="MobiDB-lite"/>
    </source>
</evidence>
<accession>A0A699GNK8</accession>
<protein>
    <submittedName>
        <fullName evidence="8">Putative reverse transcriptase domain-containing protein</fullName>
    </submittedName>
</protein>
<dbReference type="PANTHER" id="PTHR37984">
    <property type="entry name" value="PROTEIN CBG26694"/>
    <property type="match status" value="1"/>
</dbReference>